<name>A0A518N456_9GAMM</name>
<dbReference type="AlphaFoldDB" id="A0A518N456"/>
<dbReference type="InterPro" id="IPR051781">
    <property type="entry name" value="Metallo-dep_Hydrolase"/>
</dbReference>
<dbReference type="Gene3D" id="2.30.40.10">
    <property type="entry name" value="Urease, subunit C, domain 1"/>
    <property type="match status" value="1"/>
</dbReference>
<evidence type="ECO:0000259" key="2">
    <source>
        <dbReference type="Pfam" id="PF01979"/>
    </source>
</evidence>
<dbReference type="SUPFAM" id="SSF51556">
    <property type="entry name" value="Metallo-dependent hydrolases"/>
    <property type="match status" value="1"/>
</dbReference>
<evidence type="ECO:0000313" key="4">
    <source>
        <dbReference type="Proteomes" id="UP000316584"/>
    </source>
</evidence>
<keyword evidence="3" id="KW-0378">Hydrolase</keyword>
<sequence length="423" mass="45332">MDTRIRLSRRLRALGALVAFAIAPAVVAAPGGTVEFHNAYWFDGDGFTSGSRYVIDGVITEALPARIDRREDLGGRWVVPAFAEAHNHNLQNAWGAGRWRDMYLRDGVFHAAMLCGDAEGNQAVREALAGRDAPRVVFTSCVSSSDGHPLRMALREYRQADPDTGPEVVHDRHYVVMDTPADVAAKWPLVQAARPDLVKAILLHSEDPTRRGDPAMYGVNGLEPEVLPVLVERARADGLRVAAHTESAADFAVAVGAGVDIIAHLPGYRFWPGKTGGDYRIDDATIAAAAARGVVVVPTASIAELVAGNDLEALAAVQAVQADNLARLKAAGVPLAMGSDRFDATSIVEYDYLLAGGLFDRRELLRMLSVDTPRLLQPDARVGCLEDGCVASFVALDADPLAADDAIHRIGARVLEGRVLEID</sequence>
<dbReference type="PANTHER" id="PTHR43135">
    <property type="entry name" value="ALPHA-D-RIBOSE 1-METHYLPHOSPHONATE 5-TRIPHOSPHATE DIPHOSPHATASE"/>
    <property type="match status" value="1"/>
</dbReference>
<organism evidence="3 4">
    <name type="scientific">Luteimonas granuli</name>
    <dbReference type="NCBI Taxonomy" id="1176533"/>
    <lineage>
        <taxon>Bacteria</taxon>
        <taxon>Pseudomonadati</taxon>
        <taxon>Pseudomonadota</taxon>
        <taxon>Gammaproteobacteria</taxon>
        <taxon>Lysobacterales</taxon>
        <taxon>Lysobacteraceae</taxon>
        <taxon>Luteimonas</taxon>
    </lineage>
</organism>
<dbReference type="GO" id="GO:0016810">
    <property type="term" value="F:hydrolase activity, acting on carbon-nitrogen (but not peptide) bonds"/>
    <property type="evidence" value="ECO:0007669"/>
    <property type="project" value="InterPro"/>
</dbReference>
<dbReference type="Pfam" id="PF01979">
    <property type="entry name" value="Amidohydro_1"/>
    <property type="match status" value="1"/>
</dbReference>
<protein>
    <submittedName>
        <fullName evidence="3">Amidohydrolase family protein</fullName>
    </submittedName>
</protein>
<gene>
    <name evidence="3" type="ORF">FPZ22_07090</name>
</gene>
<keyword evidence="4" id="KW-1185">Reference proteome</keyword>
<evidence type="ECO:0000256" key="1">
    <source>
        <dbReference type="SAM" id="SignalP"/>
    </source>
</evidence>
<dbReference type="KEGG" id="lug:FPZ22_07090"/>
<dbReference type="EMBL" id="CP042218">
    <property type="protein sequence ID" value="QDW66684.1"/>
    <property type="molecule type" value="Genomic_DNA"/>
</dbReference>
<evidence type="ECO:0000313" key="3">
    <source>
        <dbReference type="EMBL" id="QDW66684.1"/>
    </source>
</evidence>
<dbReference type="Gene3D" id="3.20.20.140">
    <property type="entry name" value="Metal-dependent hydrolases"/>
    <property type="match status" value="1"/>
</dbReference>
<accession>A0A518N456</accession>
<feature type="chain" id="PRO_5021842973" evidence="1">
    <location>
        <begin position="29"/>
        <end position="423"/>
    </location>
</feature>
<dbReference type="InterPro" id="IPR011059">
    <property type="entry name" value="Metal-dep_hydrolase_composite"/>
</dbReference>
<keyword evidence="1" id="KW-0732">Signal</keyword>
<dbReference type="InterPro" id="IPR032466">
    <property type="entry name" value="Metal_Hydrolase"/>
</dbReference>
<feature type="signal peptide" evidence="1">
    <location>
        <begin position="1"/>
        <end position="28"/>
    </location>
</feature>
<dbReference type="OrthoDB" id="9765769at2"/>
<feature type="domain" description="Amidohydrolase-related" evidence="2">
    <location>
        <begin position="217"/>
        <end position="402"/>
    </location>
</feature>
<reference evidence="3 4" key="1">
    <citation type="submission" date="2019-07" db="EMBL/GenBank/DDBJ databases">
        <title>Full genome sequence of Luteimonas sp. Gr-4.</title>
        <authorList>
            <person name="Im W.-T."/>
        </authorList>
    </citation>
    <scope>NUCLEOTIDE SEQUENCE [LARGE SCALE GENOMIC DNA]</scope>
    <source>
        <strain evidence="3 4">Gr-4</strain>
    </source>
</reference>
<dbReference type="InterPro" id="IPR006680">
    <property type="entry name" value="Amidohydro-rel"/>
</dbReference>
<dbReference type="RefSeq" id="WP_144891654.1">
    <property type="nucleotide sequence ID" value="NZ_CP042218.1"/>
</dbReference>
<proteinExistence type="predicted"/>
<dbReference type="Proteomes" id="UP000316584">
    <property type="component" value="Chromosome"/>
</dbReference>
<dbReference type="PANTHER" id="PTHR43135:SF3">
    <property type="entry name" value="ALPHA-D-RIBOSE 1-METHYLPHOSPHONATE 5-TRIPHOSPHATE DIPHOSPHATASE"/>
    <property type="match status" value="1"/>
</dbReference>
<dbReference type="SUPFAM" id="SSF51338">
    <property type="entry name" value="Composite domain of metallo-dependent hydrolases"/>
    <property type="match status" value="1"/>
</dbReference>